<sequence length="286" mass="29324">MSGNTAGDTAGNSAGFALTAQLCVPRPEFDVVVDLRVEAGETLAVMGPSGAGKSSVLHAIAGIERLTEGRIVLGDRATPAPSGAAAATPTVFSSASPTATSAASTSVLADAAAGIHLPPHRRAIGMLGQDPRLFPHLTAHGNIAFGARAGGLSKRAAADTATEWLERLKLTEVSGQRPTELSGGQRQRIALARALAASPRLLLIDEPFASLDVEAAADVRELVREELARTRTTAIVVSHSAVDAVALAHRLIVIEQGRIVQQGAVREVLAAPATRFVAAVATTLPA</sequence>
<comment type="caution">
    <text evidence="5">The sequence shown here is derived from an EMBL/GenBank/DDBJ whole genome shotgun (WGS) entry which is preliminary data.</text>
</comment>
<evidence type="ECO:0000256" key="1">
    <source>
        <dbReference type="ARBA" id="ARBA00022448"/>
    </source>
</evidence>
<dbReference type="InterPro" id="IPR027417">
    <property type="entry name" value="P-loop_NTPase"/>
</dbReference>
<dbReference type="SUPFAM" id="SSF52540">
    <property type="entry name" value="P-loop containing nucleoside triphosphate hydrolases"/>
    <property type="match status" value="1"/>
</dbReference>
<dbReference type="PANTHER" id="PTHR42781">
    <property type="entry name" value="SPERMIDINE/PUTRESCINE IMPORT ATP-BINDING PROTEIN POTA"/>
    <property type="match status" value="1"/>
</dbReference>
<dbReference type="AlphaFoldDB" id="A0A940PVN2"/>
<evidence type="ECO:0000313" key="6">
    <source>
        <dbReference type="Proteomes" id="UP000675163"/>
    </source>
</evidence>
<keyword evidence="3" id="KW-0067">ATP-binding</keyword>
<keyword evidence="1" id="KW-0813">Transport</keyword>
<dbReference type="InterPro" id="IPR017871">
    <property type="entry name" value="ABC_transporter-like_CS"/>
</dbReference>
<protein>
    <submittedName>
        <fullName evidence="5">ABC-type sulfate/molybdate transport systems ATPase subunit</fullName>
    </submittedName>
</protein>
<dbReference type="SMART" id="SM00382">
    <property type="entry name" value="AAA"/>
    <property type="match status" value="1"/>
</dbReference>
<dbReference type="InterPro" id="IPR003593">
    <property type="entry name" value="AAA+_ATPase"/>
</dbReference>
<dbReference type="Pfam" id="PF00005">
    <property type="entry name" value="ABC_tran"/>
    <property type="match status" value="1"/>
</dbReference>
<dbReference type="Gene3D" id="3.40.50.300">
    <property type="entry name" value="P-loop containing nucleotide triphosphate hydrolases"/>
    <property type="match status" value="1"/>
</dbReference>
<evidence type="ECO:0000313" key="5">
    <source>
        <dbReference type="EMBL" id="MBP1326139.1"/>
    </source>
</evidence>
<dbReference type="GO" id="GO:0016887">
    <property type="term" value="F:ATP hydrolysis activity"/>
    <property type="evidence" value="ECO:0007669"/>
    <property type="project" value="InterPro"/>
</dbReference>
<gene>
    <name evidence="5" type="ORF">JOF28_001371</name>
</gene>
<dbReference type="Proteomes" id="UP000675163">
    <property type="component" value="Unassembled WGS sequence"/>
</dbReference>
<evidence type="ECO:0000256" key="2">
    <source>
        <dbReference type="ARBA" id="ARBA00022741"/>
    </source>
</evidence>
<keyword evidence="2" id="KW-0547">Nucleotide-binding</keyword>
<reference evidence="5" key="1">
    <citation type="submission" date="2021-02" db="EMBL/GenBank/DDBJ databases">
        <title>Sequencing the genomes of 1000 actinobacteria strains.</title>
        <authorList>
            <person name="Klenk H.-P."/>
        </authorList>
    </citation>
    <scope>NUCLEOTIDE SEQUENCE</scope>
    <source>
        <strain evidence="5">DSM 22850</strain>
    </source>
</reference>
<dbReference type="InterPro" id="IPR003439">
    <property type="entry name" value="ABC_transporter-like_ATP-bd"/>
</dbReference>
<dbReference type="PROSITE" id="PS50893">
    <property type="entry name" value="ABC_TRANSPORTER_2"/>
    <property type="match status" value="1"/>
</dbReference>
<feature type="domain" description="ABC transporter" evidence="4">
    <location>
        <begin position="9"/>
        <end position="281"/>
    </location>
</feature>
<dbReference type="InterPro" id="IPR050093">
    <property type="entry name" value="ABC_SmlMolc_Importer"/>
</dbReference>
<dbReference type="PROSITE" id="PS00211">
    <property type="entry name" value="ABC_TRANSPORTER_1"/>
    <property type="match status" value="1"/>
</dbReference>
<keyword evidence="6" id="KW-1185">Reference proteome</keyword>
<evidence type="ECO:0000256" key="3">
    <source>
        <dbReference type="ARBA" id="ARBA00022840"/>
    </source>
</evidence>
<dbReference type="EMBL" id="JAFIDA010000001">
    <property type="protein sequence ID" value="MBP1326139.1"/>
    <property type="molecule type" value="Genomic_DNA"/>
</dbReference>
<name>A0A940PVN2_9MICO</name>
<accession>A0A940PVN2</accession>
<proteinExistence type="predicted"/>
<evidence type="ECO:0000259" key="4">
    <source>
        <dbReference type="PROSITE" id="PS50893"/>
    </source>
</evidence>
<dbReference type="PANTHER" id="PTHR42781:SF4">
    <property type="entry name" value="SPERMIDINE_PUTRESCINE IMPORT ATP-BINDING PROTEIN POTA"/>
    <property type="match status" value="1"/>
</dbReference>
<dbReference type="RefSeq" id="WP_209705095.1">
    <property type="nucleotide sequence ID" value="NZ_JAFIDA010000001.1"/>
</dbReference>
<organism evidence="5 6">
    <name type="scientific">Leucobacter exalbidus</name>
    <dbReference type="NCBI Taxonomy" id="662960"/>
    <lineage>
        <taxon>Bacteria</taxon>
        <taxon>Bacillati</taxon>
        <taxon>Actinomycetota</taxon>
        <taxon>Actinomycetes</taxon>
        <taxon>Micrococcales</taxon>
        <taxon>Microbacteriaceae</taxon>
        <taxon>Leucobacter</taxon>
    </lineage>
</organism>
<dbReference type="GO" id="GO:0005524">
    <property type="term" value="F:ATP binding"/>
    <property type="evidence" value="ECO:0007669"/>
    <property type="project" value="UniProtKB-KW"/>
</dbReference>